<gene>
    <name evidence="2" type="ORF">M378DRAFT_904536</name>
</gene>
<reference evidence="2 3" key="1">
    <citation type="submission" date="2014-04" db="EMBL/GenBank/DDBJ databases">
        <title>Evolutionary Origins and Diversification of the Mycorrhizal Mutualists.</title>
        <authorList>
            <consortium name="DOE Joint Genome Institute"/>
            <consortium name="Mycorrhizal Genomics Consortium"/>
            <person name="Kohler A."/>
            <person name="Kuo A."/>
            <person name="Nagy L.G."/>
            <person name="Floudas D."/>
            <person name="Copeland A."/>
            <person name="Barry K.W."/>
            <person name="Cichocki N."/>
            <person name="Veneault-Fourrey C."/>
            <person name="LaButti K."/>
            <person name="Lindquist E.A."/>
            <person name="Lipzen A."/>
            <person name="Lundell T."/>
            <person name="Morin E."/>
            <person name="Murat C."/>
            <person name="Riley R."/>
            <person name="Ohm R."/>
            <person name="Sun H."/>
            <person name="Tunlid A."/>
            <person name="Henrissat B."/>
            <person name="Grigoriev I.V."/>
            <person name="Hibbett D.S."/>
            <person name="Martin F."/>
        </authorList>
    </citation>
    <scope>NUCLEOTIDE SEQUENCE [LARGE SCALE GENOMIC DNA]</scope>
    <source>
        <strain evidence="2 3">Koide BX008</strain>
    </source>
</reference>
<feature type="transmembrane region" description="Helical" evidence="1">
    <location>
        <begin position="12"/>
        <end position="35"/>
    </location>
</feature>
<keyword evidence="1" id="KW-1133">Transmembrane helix</keyword>
<feature type="transmembrane region" description="Helical" evidence="1">
    <location>
        <begin position="199"/>
        <end position="225"/>
    </location>
</feature>
<evidence type="ECO:0000313" key="3">
    <source>
        <dbReference type="Proteomes" id="UP000054549"/>
    </source>
</evidence>
<dbReference type="OrthoDB" id="3357408at2759"/>
<protein>
    <submittedName>
        <fullName evidence="2">Uncharacterized protein</fullName>
    </submittedName>
</protein>
<keyword evidence="3" id="KW-1185">Reference proteome</keyword>
<feature type="transmembrane region" description="Helical" evidence="1">
    <location>
        <begin position="82"/>
        <end position="115"/>
    </location>
</feature>
<evidence type="ECO:0000313" key="2">
    <source>
        <dbReference type="EMBL" id="KIL60824.1"/>
    </source>
</evidence>
<evidence type="ECO:0000256" key="1">
    <source>
        <dbReference type="SAM" id="Phobius"/>
    </source>
</evidence>
<feature type="transmembrane region" description="Helical" evidence="1">
    <location>
        <begin position="47"/>
        <end position="70"/>
    </location>
</feature>
<keyword evidence="1" id="KW-0812">Transmembrane</keyword>
<dbReference type="Proteomes" id="UP000054549">
    <property type="component" value="Unassembled WGS sequence"/>
</dbReference>
<name>A0A0C2T2V7_AMAMK</name>
<dbReference type="HOGENOM" id="CLU_044614_1_1_1"/>
<organism evidence="2 3">
    <name type="scientific">Amanita muscaria (strain Koide BX008)</name>
    <dbReference type="NCBI Taxonomy" id="946122"/>
    <lineage>
        <taxon>Eukaryota</taxon>
        <taxon>Fungi</taxon>
        <taxon>Dikarya</taxon>
        <taxon>Basidiomycota</taxon>
        <taxon>Agaricomycotina</taxon>
        <taxon>Agaricomycetes</taxon>
        <taxon>Agaricomycetidae</taxon>
        <taxon>Agaricales</taxon>
        <taxon>Pluteineae</taxon>
        <taxon>Amanitaceae</taxon>
        <taxon>Amanita</taxon>
    </lineage>
</organism>
<keyword evidence="1" id="KW-0472">Membrane</keyword>
<feature type="transmembrane region" description="Helical" evidence="1">
    <location>
        <begin position="127"/>
        <end position="146"/>
    </location>
</feature>
<sequence>MSSCDPDIRVIAAFMNTFLYGLYVSTLAHCIRWLLFRYEGWKLRKQINIPLLVITIYSSIVLTVNAGMVLQKAIYPSWGCDIPAYIVPIVVITTLGFTLFWIVDAVLIYQCWVLYAKSWRVICPPLALWTMHIISSIIGVTWSVVGTANMDQRPLSTTWILKSFDIFFAFTTAATVYATFAIVYHSARSLRSSDNNMGYCLNGCCVTAESGLLLSITLLSTSIAMAAGTNLQLGADIFVNINLNAIGISFNLVLIRVGHKQAKAENNTRPHENVAMTTLRFANTSGSSALYASEEKEELEVVQ</sequence>
<proteinExistence type="predicted"/>
<feature type="transmembrane region" description="Helical" evidence="1">
    <location>
        <begin position="166"/>
        <end position="187"/>
    </location>
</feature>
<dbReference type="EMBL" id="KN818292">
    <property type="protein sequence ID" value="KIL60824.1"/>
    <property type="molecule type" value="Genomic_DNA"/>
</dbReference>
<accession>A0A0C2T2V7</accession>
<dbReference type="InParanoid" id="A0A0C2T2V7"/>
<dbReference type="AlphaFoldDB" id="A0A0C2T2V7"/>
<feature type="transmembrane region" description="Helical" evidence="1">
    <location>
        <begin position="237"/>
        <end position="255"/>
    </location>
</feature>